<organism evidence="1 2">
    <name type="scientific">Solanum commersonii</name>
    <name type="common">Commerson's wild potato</name>
    <name type="synonym">Commerson's nightshade</name>
    <dbReference type="NCBI Taxonomy" id="4109"/>
    <lineage>
        <taxon>Eukaryota</taxon>
        <taxon>Viridiplantae</taxon>
        <taxon>Streptophyta</taxon>
        <taxon>Embryophyta</taxon>
        <taxon>Tracheophyta</taxon>
        <taxon>Spermatophyta</taxon>
        <taxon>Magnoliopsida</taxon>
        <taxon>eudicotyledons</taxon>
        <taxon>Gunneridae</taxon>
        <taxon>Pentapetalae</taxon>
        <taxon>asterids</taxon>
        <taxon>lamiids</taxon>
        <taxon>Solanales</taxon>
        <taxon>Solanaceae</taxon>
        <taxon>Solanoideae</taxon>
        <taxon>Solaneae</taxon>
        <taxon>Solanum</taxon>
    </lineage>
</organism>
<evidence type="ECO:0000313" key="1">
    <source>
        <dbReference type="EMBL" id="KAG5591303.1"/>
    </source>
</evidence>
<comment type="caution">
    <text evidence="1">The sequence shown here is derived from an EMBL/GenBank/DDBJ whole genome shotgun (WGS) entry which is preliminary data.</text>
</comment>
<gene>
    <name evidence="1" type="ORF">H5410_041817</name>
</gene>
<protein>
    <submittedName>
        <fullName evidence="1">Uncharacterized protein</fullName>
    </submittedName>
</protein>
<accession>A0A9J5XUN6</accession>
<keyword evidence="2" id="KW-1185">Reference proteome</keyword>
<dbReference type="EMBL" id="JACXVP010000008">
    <property type="protein sequence ID" value="KAG5591303.1"/>
    <property type="molecule type" value="Genomic_DNA"/>
</dbReference>
<proteinExistence type="predicted"/>
<dbReference type="OrthoDB" id="10577825at2759"/>
<dbReference type="Proteomes" id="UP000824120">
    <property type="component" value="Chromosome 8"/>
</dbReference>
<reference evidence="1 2" key="1">
    <citation type="submission" date="2020-09" db="EMBL/GenBank/DDBJ databases">
        <title>De no assembly of potato wild relative species, Solanum commersonii.</title>
        <authorList>
            <person name="Cho K."/>
        </authorList>
    </citation>
    <scope>NUCLEOTIDE SEQUENCE [LARGE SCALE GENOMIC DNA]</scope>
    <source>
        <strain evidence="1">LZ3.2</strain>
        <tissue evidence="1">Leaf</tissue>
    </source>
</reference>
<evidence type="ECO:0000313" key="2">
    <source>
        <dbReference type="Proteomes" id="UP000824120"/>
    </source>
</evidence>
<name>A0A9J5XUN6_SOLCO</name>
<dbReference type="AlphaFoldDB" id="A0A9J5XUN6"/>
<sequence>MKKRQQIATNPLPCNVESSSGAIEEQQKLSSVAADDSLVAIDNSLIGYMSRTITWYCNMYSTGKPFVATDESCSAADDTSILINDLSVGRNFWFSPSLTWYCNMYPTGNPYVATYDLPVGYAVVKF</sequence>